<proteinExistence type="predicted"/>
<feature type="non-terminal residue" evidence="1">
    <location>
        <position position="180"/>
    </location>
</feature>
<protein>
    <submittedName>
        <fullName evidence="1">Uncharacterized protein</fullName>
    </submittedName>
</protein>
<gene>
    <name evidence="1" type="ORF">PAXRUDRAFT_161588</name>
</gene>
<dbReference type="OrthoDB" id="2682078at2759"/>
<dbReference type="AlphaFoldDB" id="A0A0D0CV21"/>
<sequence>WVFMVKFTKSAFMSGYMFKTLKHVLTQLGVKLDALPPPPLDHSDHLPLGIIQLQKSRPGASLPLFTIDRLKDHIVRYLVANDLAINMIKSQELCNLILYCCPWDITNSDIPHCTKTCKLILSTFVTMFTALKAKLFVCVSSLLLSVISDIDMCGLHRWQWARYHSLLIFGQATALIHTSP</sequence>
<evidence type="ECO:0000313" key="2">
    <source>
        <dbReference type="Proteomes" id="UP000054538"/>
    </source>
</evidence>
<name>A0A0D0CV21_9AGAM</name>
<dbReference type="InParanoid" id="A0A0D0CV21"/>
<dbReference type="EMBL" id="KN826313">
    <property type="protein sequence ID" value="KIK79313.1"/>
    <property type="molecule type" value="Genomic_DNA"/>
</dbReference>
<feature type="non-terminal residue" evidence="1">
    <location>
        <position position="1"/>
    </location>
</feature>
<reference evidence="1 2" key="1">
    <citation type="submission" date="2014-04" db="EMBL/GenBank/DDBJ databases">
        <authorList>
            <consortium name="DOE Joint Genome Institute"/>
            <person name="Kuo A."/>
            <person name="Kohler A."/>
            <person name="Jargeat P."/>
            <person name="Nagy L.G."/>
            <person name="Floudas D."/>
            <person name="Copeland A."/>
            <person name="Barry K.W."/>
            <person name="Cichocki N."/>
            <person name="Veneault-Fourrey C."/>
            <person name="LaButti K."/>
            <person name="Lindquist E.A."/>
            <person name="Lipzen A."/>
            <person name="Lundell T."/>
            <person name="Morin E."/>
            <person name="Murat C."/>
            <person name="Sun H."/>
            <person name="Tunlid A."/>
            <person name="Henrissat B."/>
            <person name="Grigoriev I.V."/>
            <person name="Hibbett D.S."/>
            <person name="Martin F."/>
            <person name="Nordberg H.P."/>
            <person name="Cantor M.N."/>
            <person name="Hua S.X."/>
        </authorList>
    </citation>
    <scope>NUCLEOTIDE SEQUENCE [LARGE SCALE GENOMIC DNA]</scope>
    <source>
        <strain evidence="1 2">Ve08.2h10</strain>
    </source>
</reference>
<reference evidence="2" key="2">
    <citation type="submission" date="2015-01" db="EMBL/GenBank/DDBJ databases">
        <title>Evolutionary Origins and Diversification of the Mycorrhizal Mutualists.</title>
        <authorList>
            <consortium name="DOE Joint Genome Institute"/>
            <consortium name="Mycorrhizal Genomics Consortium"/>
            <person name="Kohler A."/>
            <person name="Kuo A."/>
            <person name="Nagy L.G."/>
            <person name="Floudas D."/>
            <person name="Copeland A."/>
            <person name="Barry K.W."/>
            <person name="Cichocki N."/>
            <person name="Veneault-Fourrey C."/>
            <person name="LaButti K."/>
            <person name="Lindquist E.A."/>
            <person name="Lipzen A."/>
            <person name="Lundell T."/>
            <person name="Morin E."/>
            <person name="Murat C."/>
            <person name="Riley R."/>
            <person name="Ohm R."/>
            <person name="Sun H."/>
            <person name="Tunlid A."/>
            <person name="Henrissat B."/>
            <person name="Grigoriev I.V."/>
            <person name="Hibbett D.S."/>
            <person name="Martin F."/>
        </authorList>
    </citation>
    <scope>NUCLEOTIDE SEQUENCE [LARGE SCALE GENOMIC DNA]</scope>
    <source>
        <strain evidence="2">Ve08.2h10</strain>
    </source>
</reference>
<dbReference type="HOGENOM" id="CLU_1499814_0_0_1"/>
<organism evidence="1 2">
    <name type="scientific">Paxillus rubicundulus Ve08.2h10</name>
    <dbReference type="NCBI Taxonomy" id="930991"/>
    <lineage>
        <taxon>Eukaryota</taxon>
        <taxon>Fungi</taxon>
        <taxon>Dikarya</taxon>
        <taxon>Basidiomycota</taxon>
        <taxon>Agaricomycotina</taxon>
        <taxon>Agaricomycetes</taxon>
        <taxon>Agaricomycetidae</taxon>
        <taxon>Boletales</taxon>
        <taxon>Paxilineae</taxon>
        <taxon>Paxillaceae</taxon>
        <taxon>Paxillus</taxon>
    </lineage>
</organism>
<keyword evidence="2" id="KW-1185">Reference proteome</keyword>
<dbReference type="Proteomes" id="UP000054538">
    <property type="component" value="Unassembled WGS sequence"/>
</dbReference>
<evidence type="ECO:0000313" key="1">
    <source>
        <dbReference type="EMBL" id="KIK79313.1"/>
    </source>
</evidence>
<accession>A0A0D0CV21</accession>